<accession>A0A0B5QW87</accession>
<dbReference type="SUPFAM" id="SSF49764">
    <property type="entry name" value="HSP20-like chaperones"/>
    <property type="match status" value="1"/>
</dbReference>
<dbReference type="Proteomes" id="UP000031866">
    <property type="component" value="Chromosome"/>
</dbReference>
<proteinExistence type="inferred from homology"/>
<evidence type="ECO:0000313" key="5">
    <source>
        <dbReference type="Proteomes" id="UP000031866"/>
    </source>
</evidence>
<dbReference type="PROSITE" id="PS01031">
    <property type="entry name" value="SHSP"/>
    <property type="match status" value="1"/>
</dbReference>
<organism evidence="4 5">
    <name type="scientific">Clostridium beijerinckii</name>
    <name type="common">Clostridium MP</name>
    <dbReference type="NCBI Taxonomy" id="1520"/>
    <lineage>
        <taxon>Bacteria</taxon>
        <taxon>Bacillati</taxon>
        <taxon>Bacillota</taxon>
        <taxon>Clostridia</taxon>
        <taxon>Eubacteriales</taxon>
        <taxon>Clostridiaceae</taxon>
        <taxon>Clostridium</taxon>
    </lineage>
</organism>
<reference evidence="5" key="1">
    <citation type="submission" date="2014-12" db="EMBL/GenBank/DDBJ databases">
        <title>Genome sequence of Clostridium beijerinckii strain 59B.</title>
        <authorList>
            <person name="Little G.T."/>
            <person name="Minton N.P."/>
        </authorList>
    </citation>
    <scope>NUCLEOTIDE SEQUENCE [LARGE SCALE GENOMIC DNA]</scope>
    <source>
        <strain evidence="5">59B</strain>
    </source>
</reference>
<comment type="similarity">
    <text evidence="1 2">Belongs to the small heat shock protein (HSP20) family.</text>
</comment>
<gene>
    <name evidence="4" type="ORF">LF65_05707</name>
</gene>
<dbReference type="InterPro" id="IPR008978">
    <property type="entry name" value="HSP20-like_chaperone"/>
</dbReference>
<dbReference type="EMBL" id="CP010086">
    <property type="protein sequence ID" value="AJH02213.1"/>
    <property type="molecule type" value="Genomic_DNA"/>
</dbReference>
<dbReference type="AlphaFoldDB" id="A0A0B5QW87"/>
<dbReference type="KEGG" id="cbei:LF65_05707"/>
<dbReference type="Gene3D" id="2.60.40.790">
    <property type="match status" value="1"/>
</dbReference>
<protein>
    <submittedName>
        <fullName evidence="4">Molecular chaperone</fullName>
    </submittedName>
</protein>
<name>A0A0B5QW87_CLOBE</name>
<dbReference type="InterPro" id="IPR002068">
    <property type="entry name" value="A-crystallin/Hsp20_dom"/>
</dbReference>
<evidence type="ECO:0000256" key="1">
    <source>
        <dbReference type="PROSITE-ProRule" id="PRU00285"/>
    </source>
</evidence>
<evidence type="ECO:0000256" key="2">
    <source>
        <dbReference type="RuleBase" id="RU003616"/>
    </source>
</evidence>
<evidence type="ECO:0000313" key="4">
    <source>
        <dbReference type="EMBL" id="AJH02213.1"/>
    </source>
</evidence>
<dbReference type="RefSeq" id="WP_041900723.1">
    <property type="nucleotide sequence ID" value="NZ_CP010086.2"/>
</dbReference>
<dbReference type="CDD" id="cd00298">
    <property type="entry name" value="ACD_sHsps_p23-like"/>
    <property type="match status" value="1"/>
</dbReference>
<feature type="domain" description="SHSP" evidence="3">
    <location>
        <begin position="49"/>
        <end position="163"/>
    </location>
</feature>
<sequence length="170" mass="19793">MFKIFTFGFDNVFNPNNIEKISGIMNSFLDNFDINEFVKNNEDISSDEGNREEYNNFIKLNRYDDMYHLTIDLKGIDLRELSIRYDPGILDINLNRLEIKKSGFGIFSNTTLVKKAYNKKFNDIEDIDTNQILKSIDNGVLSIIMQKKYSLENTSNIIDVDSYQDDADIQ</sequence>
<dbReference type="Pfam" id="PF00011">
    <property type="entry name" value="HSP20"/>
    <property type="match status" value="1"/>
</dbReference>
<dbReference type="STRING" id="1520.LF65_05707"/>
<evidence type="ECO:0000259" key="3">
    <source>
        <dbReference type="PROSITE" id="PS01031"/>
    </source>
</evidence>
<dbReference type="OrthoDB" id="1909800at2"/>